<gene>
    <name evidence="1" type="ORF">METZ01_LOCUS214291</name>
</gene>
<accession>A0A382FH37</accession>
<protein>
    <submittedName>
        <fullName evidence="1">Uncharacterized protein</fullName>
    </submittedName>
</protein>
<dbReference type="EMBL" id="UINC01049533">
    <property type="protein sequence ID" value="SVB61437.1"/>
    <property type="molecule type" value="Genomic_DNA"/>
</dbReference>
<sequence>VPLANAVPRNIPKMPPKFISMGEKYPSNKPTAIPITNLSSQCILLSSFDIQLVQFTNLKKLYYNVCETSPKCL</sequence>
<proteinExistence type="predicted"/>
<feature type="non-terminal residue" evidence="1">
    <location>
        <position position="1"/>
    </location>
</feature>
<dbReference type="AlphaFoldDB" id="A0A382FH37"/>
<reference evidence="1" key="1">
    <citation type="submission" date="2018-05" db="EMBL/GenBank/DDBJ databases">
        <authorList>
            <person name="Lanie J.A."/>
            <person name="Ng W.-L."/>
            <person name="Kazmierczak K.M."/>
            <person name="Andrzejewski T.M."/>
            <person name="Davidsen T.M."/>
            <person name="Wayne K.J."/>
            <person name="Tettelin H."/>
            <person name="Glass J.I."/>
            <person name="Rusch D."/>
            <person name="Podicherti R."/>
            <person name="Tsui H.-C.T."/>
            <person name="Winkler M.E."/>
        </authorList>
    </citation>
    <scope>NUCLEOTIDE SEQUENCE</scope>
</reference>
<name>A0A382FH37_9ZZZZ</name>
<evidence type="ECO:0000313" key="1">
    <source>
        <dbReference type="EMBL" id="SVB61437.1"/>
    </source>
</evidence>
<organism evidence="1">
    <name type="scientific">marine metagenome</name>
    <dbReference type="NCBI Taxonomy" id="408172"/>
    <lineage>
        <taxon>unclassified sequences</taxon>
        <taxon>metagenomes</taxon>
        <taxon>ecological metagenomes</taxon>
    </lineage>
</organism>